<gene>
    <name evidence="11" type="primary">murE</name>
    <name evidence="16" type="ORF">ENV30_04010</name>
</gene>
<keyword evidence="10 11" id="KW-0961">Cell wall biogenesis/degradation</keyword>
<dbReference type="GO" id="GO:0004326">
    <property type="term" value="F:tetrahydrofolylpolyglutamate synthase activity"/>
    <property type="evidence" value="ECO:0007669"/>
    <property type="project" value="InterPro"/>
</dbReference>
<evidence type="ECO:0000256" key="9">
    <source>
        <dbReference type="ARBA" id="ARBA00023306"/>
    </source>
</evidence>
<evidence type="ECO:0000256" key="6">
    <source>
        <dbReference type="ARBA" id="ARBA00022840"/>
    </source>
</evidence>
<evidence type="ECO:0000256" key="5">
    <source>
        <dbReference type="ARBA" id="ARBA00022741"/>
    </source>
</evidence>
<dbReference type="InterPro" id="IPR000713">
    <property type="entry name" value="Mur_ligase_N"/>
</dbReference>
<dbReference type="GO" id="GO:0051301">
    <property type="term" value="P:cell division"/>
    <property type="evidence" value="ECO:0007669"/>
    <property type="project" value="UniProtKB-KW"/>
</dbReference>
<dbReference type="InterPro" id="IPR005761">
    <property type="entry name" value="UDP-N-AcMur-Glu-dNH2Pim_ligase"/>
</dbReference>
<keyword evidence="4 11" id="KW-0132">Cell division</keyword>
<protein>
    <recommendedName>
        <fullName evidence="11">UDP-N-acetylmuramoyl-L-alanyl-D-glutamate--2,6-diaminopimelate ligase</fullName>
        <ecNumber evidence="11">6.3.2.13</ecNumber>
    </recommendedName>
    <alternativeName>
        <fullName evidence="11">Meso-A2pm-adding enzyme</fullName>
    </alternativeName>
    <alternativeName>
        <fullName evidence="11">Meso-diaminopimelate-adding enzyme</fullName>
    </alternativeName>
    <alternativeName>
        <fullName evidence="11">UDP-MurNAc-L-Ala-D-Glu:meso-diaminopimelate ligase</fullName>
    </alternativeName>
    <alternativeName>
        <fullName evidence="11">UDP-MurNAc-tripeptide synthetase</fullName>
    </alternativeName>
    <alternativeName>
        <fullName evidence="11">UDP-N-acetylmuramyl-tripeptide synthetase</fullName>
    </alternativeName>
</protein>
<dbReference type="EC" id="6.3.2.13" evidence="11"/>
<comment type="PTM">
    <text evidence="11">Carboxylation is probably crucial for Mg(2+) binding and, consequently, for the gamma-phosphate positioning of ATP.</text>
</comment>
<evidence type="ECO:0000256" key="1">
    <source>
        <dbReference type="ARBA" id="ARBA00005898"/>
    </source>
</evidence>
<dbReference type="UniPathway" id="UPA00219"/>
<dbReference type="GO" id="GO:0009252">
    <property type="term" value="P:peptidoglycan biosynthetic process"/>
    <property type="evidence" value="ECO:0007669"/>
    <property type="project" value="UniProtKB-UniRule"/>
</dbReference>
<dbReference type="GO" id="GO:0005737">
    <property type="term" value="C:cytoplasm"/>
    <property type="evidence" value="ECO:0007669"/>
    <property type="project" value="UniProtKB-SubCell"/>
</dbReference>
<comment type="similarity">
    <text evidence="1 11">Belongs to the MurCDEF family. MurE subfamily.</text>
</comment>
<dbReference type="AlphaFoldDB" id="A0A7V3YG19"/>
<keyword evidence="6 11" id="KW-0067">ATP-binding</keyword>
<dbReference type="PANTHER" id="PTHR23135:SF4">
    <property type="entry name" value="UDP-N-ACETYLMURAMOYL-L-ALANYL-D-GLUTAMATE--2,6-DIAMINOPIMELATE LIGASE MURE HOMOLOG, CHLOROPLASTIC"/>
    <property type="match status" value="1"/>
</dbReference>
<dbReference type="Gene3D" id="3.40.1190.10">
    <property type="entry name" value="Mur-like, catalytic domain"/>
    <property type="match status" value="1"/>
</dbReference>
<feature type="binding site" evidence="11">
    <location>
        <position position="155"/>
    </location>
    <ligand>
        <name>UDP-N-acetyl-alpha-D-muramoyl-L-alanyl-D-glutamate</name>
        <dbReference type="ChEBI" id="CHEBI:83900"/>
    </ligand>
</feature>
<feature type="binding site" evidence="11">
    <location>
        <position position="191"/>
    </location>
    <ligand>
        <name>UDP-N-acetyl-alpha-D-muramoyl-L-alanyl-D-glutamate</name>
        <dbReference type="ChEBI" id="CHEBI:83900"/>
    </ligand>
</feature>
<feature type="domain" description="Mur ligase N-terminal catalytic" evidence="13">
    <location>
        <begin position="24"/>
        <end position="71"/>
    </location>
</feature>
<feature type="binding site" evidence="11">
    <location>
        <position position="31"/>
    </location>
    <ligand>
        <name>UDP-N-acetyl-alpha-D-muramoyl-L-alanyl-D-glutamate</name>
        <dbReference type="ChEBI" id="CHEBI:83900"/>
    </ligand>
</feature>
<evidence type="ECO:0000256" key="4">
    <source>
        <dbReference type="ARBA" id="ARBA00022618"/>
    </source>
</evidence>
<dbReference type="GO" id="GO:0008360">
    <property type="term" value="P:regulation of cell shape"/>
    <property type="evidence" value="ECO:0007669"/>
    <property type="project" value="UniProtKB-KW"/>
</dbReference>
<dbReference type="Gene3D" id="3.40.1390.10">
    <property type="entry name" value="MurE/MurF, N-terminal domain"/>
    <property type="match status" value="1"/>
</dbReference>
<feature type="binding site" evidence="11">
    <location>
        <begin position="413"/>
        <end position="416"/>
    </location>
    <ligand>
        <name>meso-2,6-diaminopimelate</name>
        <dbReference type="ChEBI" id="CHEBI:57791"/>
    </ligand>
</feature>
<dbReference type="InterPro" id="IPR013221">
    <property type="entry name" value="Mur_ligase_cen"/>
</dbReference>
<evidence type="ECO:0000256" key="11">
    <source>
        <dbReference type="HAMAP-Rule" id="MF_00208"/>
    </source>
</evidence>
<dbReference type="SUPFAM" id="SSF53244">
    <property type="entry name" value="MurD-like peptide ligases, peptide-binding domain"/>
    <property type="match status" value="1"/>
</dbReference>
<dbReference type="Gene3D" id="3.90.190.20">
    <property type="entry name" value="Mur ligase, C-terminal domain"/>
    <property type="match status" value="1"/>
</dbReference>
<dbReference type="InterPro" id="IPR035911">
    <property type="entry name" value="MurE/MurF_N"/>
</dbReference>
<evidence type="ECO:0000313" key="16">
    <source>
        <dbReference type="EMBL" id="HGI30458.1"/>
    </source>
</evidence>
<dbReference type="SUPFAM" id="SSF53623">
    <property type="entry name" value="MurD-like peptide ligases, catalytic domain"/>
    <property type="match status" value="1"/>
</dbReference>
<keyword evidence="2 11" id="KW-0963">Cytoplasm</keyword>
<dbReference type="EMBL" id="DTFV01000057">
    <property type="protein sequence ID" value="HGI30458.1"/>
    <property type="molecule type" value="Genomic_DNA"/>
</dbReference>
<feature type="binding site" evidence="11">
    <location>
        <begin position="114"/>
        <end position="120"/>
    </location>
    <ligand>
        <name>ATP</name>
        <dbReference type="ChEBI" id="CHEBI:30616"/>
    </ligand>
</feature>
<dbReference type="GO" id="GO:0000287">
    <property type="term" value="F:magnesium ion binding"/>
    <property type="evidence" value="ECO:0007669"/>
    <property type="project" value="UniProtKB-UniRule"/>
</dbReference>
<dbReference type="PROSITE" id="PS01011">
    <property type="entry name" value="FOLYLPOLYGLU_SYNT_1"/>
    <property type="match status" value="1"/>
</dbReference>
<dbReference type="GO" id="GO:0008765">
    <property type="term" value="F:UDP-N-acetylmuramoylalanyl-D-glutamate-2,6-diaminopimelate ligase activity"/>
    <property type="evidence" value="ECO:0007669"/>
    <property type="project" value="UniProtKB-UniRule"/>
</dbReference>
<dbReference type="InterPro" id="IPR004101">
    <property type="entry name" value="Mur_ligase_C"/>
</dbReference>
<feature type="modified residue" description="N6-carboxylysine" evidence="11">
    <location>
        <position position="223"/>
    </location>
</feature>
<evidence type="ECO:0000256" key="3">
    <source>
        <dbReference type="ARBA" id="ARBA00022598"/>
    </source>
</evidence>
<evidence type="ECO:0000256" key="10">
    <source>
        <dbReference type="ARBA" id="ARBA00023316"/>
    </source>
</evidence>
<keyword evidence="9 11" id="KW-0131">Cell cycle</keyword>
<feature type="binding site" evidence="11">
    <location>
        <position position="473"/>
    </location>
    <ligand>
        <name>meso-2,6-diaminopimelate</name>
        <dbReference type="ChEBI" id="CHEBI:57791"/>
    </ligand>
</feature>
<reference evidence="16" key="1">
    <citation type="journal article" date="2020" name="mSystems">
        <title>Genome- and Community-Level Interaction Insights into Carbon Utilization and Element Cycling Functions of Hydrothermarchaeota in Hydrothermal Sediment.</title>
        <authorList>
            <person name="Zhou Z."/>
            <person name="Liu Y."/>
            <person name="Xu W."/>
            <person name="Pan J."/>
            <person name="Luo Z.H."/>
            <person name="Li M."/>
        </authorList>
    </citation>
    <scope>NUCLEOTIDE SEQUENCE [LARGE SCALE GENOMIC DNA]</scope>
    <source>
        <strain evidence="16">SpSt-747</strain>
    </source>
</reference>
<comment type="caution">
    <text evidence="16">The sequence shown here is derived from an EMBL/GenBank/DDBJ whole genome shotgun (WGS) entry which is preliminary data.</text>
</comment>
<comment type="catalytic activity">
    <reaction evidence="11">
        <text>UDP-N-acetyl-alpha-D-muramoyl-L-alanyl-D-glutamate + meso-2,6-diaminopimelate + ATP = UDP-N-acetyl-alpha-D-muramoyl-L-alanyl-gamma-D-glutamyl-meso-2,6-diaminopimelate + ADP + phosphate + H(+)</text>
        <dbReference type="Rhea" id="RHEA:23676"/>
        <dbReference type="ChEBI" id="CHEBI:15378"/>
        <dbReference type="ChEBI" id="CHEBI:30616"/>
        <dbReference type="ChEBI" id="CHEBI:43474"/>
        <dbReference type="ChEBI" id="CHEBI:57791"/>
        <dbReference type="ChEBI" id="CHEBI:83900"/>
        <dbReference type="ChEBI" id="CHEBI:83905"/>
        <dbReference type="ChEBI" id="CHEBI:456216"/>
        <dbReference type="EC" id="6.3.2.13"/>
    </reaction>
</comment>
<feature type="short sequence motif" description="Meso-diaminopimelate recognition motif" evidence="11">
    <location>
        <begin position="413"/>
        <end position="416"/>
    </location>
</feature>
<comment type="function">
    <text evidence="11">Catalyzes the addition of meso-diaminopimelic acid to the nucleotide precursor UDP-N-acetylmuramoyl-L-alanyl-D-glutamate (UMAG) in the biosynthesis of bacterial cell-wall peptidoglycan.</text>
</comment>
<evidence type="ECO:0000259" key="14">
    <source>
        <dbReference type="Pfam" id="PF02875"/>
    </source>
</evidence>
<keyword evidence="5 11" id="KW-0547">Nucleotide-binding</keyword>
<feature type="domain" description="Mur ligase C-terminal" evidence="14">
    <location>
        <begin position="340"/>
        <end position="471"/>
    </location>
</feature>
<comment type="cofactor">
    <cofactor evidence="11">
        <name>Mg(2+)</name>
        <dbReference type="ChEBI" id="CHEBI:18420"/>
    </cofactor>
</comment>
<name>A0A7V3YG19_9BACT</name>
<sequence length="506" mass="56897">MRIREFLSSFPYVKARIRDWEEEIVGITQHSKDVRPGYAFFALVGSSCDGHAFLREAVDRGARLLVGEREEPFLALGEDISWVCVEQSRKALALASHAFFGFPSRRMRIVGVTGTNGKTTTCFLIQSILEKGGMPCGLLTTARNIVGPFEWEPPNTTMESLFLARSLREMETLGIRHAVLEVSSHGLALGRVEGILFDAAVFTNIVPEHLEFHGTFEHYWQSKKRLAEMVEENLSKPFPRVVVVNGEDEHILAMVRPSGVPFLRFGFLKGLEVQAVRVRWDHSSSTFWALTPWGRFEVFLPLPGKHNVYNALGALAVGLALGVCQEAVQEGLRYPRRVPGRWEVIEAPQGFRVIVDFAHNWHGLEHALRTAKALKPRRLITVFGCGGERDRSKRPQMGRVVAAFSDVCIVTTDNPRGEDPLQTAQDAVWGIEEVAREKPVEWFVVLDRVEAIRLALSLAREGDVVFLAGKGPERFQVYATGSIPHNDYEVAWRLLFPEERRDAVHP</sequence>
<evidence type="ECO:0000256" key="12">
    <source>
        <dbReference type="RuleBase" id="RU004135"/>
    </source>
</evidence>
<keyword evidence="11" id="KW-0460">Magnesium</keyword>
<feature type="binding site" evidence="11">
    <location>
        <position position="469"/>
    </location>
    <ligand>
        <name>meso-2,6-diaminopimelate</name>
        <dbReference type="ChEBI" id="CHEBI:57791"/>
    </ligand>
</feature>
<evidence type="ECO:0000259" key="15">
    <source>
        <dbReference type="Pfam" id="PF08245"/>
    </source>
</evidence>
<dbReference type="SUPFAM" id="SSF63418">
    <property type="entry name" value="MurE/MurF N-terminal domain"/>
    <property type="match status" value="1"/>
</dbReference>
<evidence type="ECO:0000256" key="7">
    <source>
        <dbReference type="ARBA" id="ARBA00022960"/>
    </source>
</evidence>
<dbReference type="HAMAP" id="MF_00208">
    <property type="entry name" value="MurE"/>
    <property type="match status" value="1"/>
</dbReference>
<comment type="subcellular location">
    <subcellularLocation>
        <location evidence="11 12">Cytoplasm</location>
    </subcellularLocation>
</comment>
<comment type="caution">
    <text evidence="11">Lacks conserved residue(s) required for the propagation of feature annotation.</text>
</comment>
<dbReference type="NCBIfam" id="TIGR01085">
    <property type="entry name" value="murE"/>
    <property type="match status" value="1"/>
</dbReference>
<keyword evidence="3 11" id="KW-0436">Ligase</keyword>
<dbReference type="NCBIfam" id="NF001126">
    <property type="entry name" value="PRK00139.1-4"/>
    <property type="match status" value="1"/>
</dbReference>
<dbReference type="InterPro" id="IPR036615">
    <property type="entry name" value="Mur_ligase_C_dom_sf"/>
</dbReference>
<dbReference type="GO" id="GO:0071555">
    <property type="term" value="P:cell wall organization"/>
    <property type="evidence" value="ECO:0007669"/>
    <property type="project" value="UniProtKB-KW"/>
</dbReference>
<organism evidence="16">
    <name type="scientific">Candidatus Caldatribacterium californiense</name>
    <dbReference type="NCBI Taxonomy" id="1454726"/>
    <lineage>
        <taxon>Bacteria</taxon>
        <taxon>Pseudomonadati</taxon>
        <taxon>Atribacterota</taxon>
        <taxon>Atribacteria</taxon>
        <taxon>Atribacterales</taxon>
        <taxon>Candidatus Caldatribacteriaceae</taxon>
        <taxon>Candidatus Caldatribacterium</taxon>
    </lineage>
</organism>
<accession>A0A7V3YG19</accession>
<dbReference type="Pfam" id="PF01225">
    <property type="entry name" value="Mur_ligase"/>
    <property type="match status" value="1"/>
</dbReference>
<dbReference type="InterPro" id="IPR018109">
    <property type="entry name" value="Folylpolyglutamate_synth_CS"/>
</dbReference>
<evidence type="ECO:0000256" key="8">
    <source>
        <dbReference type="ARBA" id="ARBA00022984"/>
    </source>
</evidence>
<comment type="pathway">
    <text evidence="11 12">Cell wall biogenesis; peptidoglycan biosynthesis.</text>
</comment>
<dbReference type="Pfam" id="PF02875">
    <property type="entry name" value="Mur_ligase_C"/>
    <property type="match status" value="1"/>
</dbReference>
<evidence type="ECO:0000259" key="13">
    <source>
        <dbReference type="Pfam" id="PF01225"/>
    </source>
</evidence>
<dbReference type="InterPro" id="IPR036565">
    <property type="entry name" value="Mur-like_cat_sf"/>
</dbReference>
<feature type="binding site" evidence="11">
    <location>
        <position position="183"/>
    </location>
    <ligand>
        <name>UDP-N-acetyl-alpha-D-muramoyl-L-alanyl-D-glutamate</name>
        <dbReference type="ChEBI" id="CHEBI:83900"/>
    </ligand>
</feature>
<dbReference type="PANTHER" id="PTHR23135">
    <property type="entry name" value="MUR LIGASE FAMILY MEMBER"/>
    <property type="match status" value="1"/>
</dbReference>
<feature type="binding site" evidence="11">
    <location>
        <begin position="156"/>
        <end position="157"/>
    </location>
    <ligand>
        <name>UDP-N-acetyl-alpha-D-muramoyl-L-alanyl-D-glutamate</name>
        <dbReference type="ChEBI" id="CHEBI:83900"/>
    </ligand>
</feature>
<keyword evidence="7 11" id="KW-0133">Cell shape</keyword>
<proteinExistence type="inferred from homology"/>
<evidence type="ECO:0000256" key="2">
    <source>
        <dbReference type="ARBA" id="ARBA00022490"/>
    </source>
</evidence>
<feature type="binding site" evidence="11">
    <location>
        <position position="389"/>
    </location>
    <ligand>
        <name>meso-2,6-diaminopimelate</name>
        <dbReference type="ChEBI" id="CHEBI:57791"/>
    </ligand>
</feature>
<dbReference type="Pfam" id="PF08245">
    <property type="entry name" value="Mur_ligase_M"/>
    <property type="match status" value="1"/>
</dbReference>
<dbReference type="GO" id="GO:0005524">
    <property type="term" value="F:ATP binding"/>
    <property type="evidence" value="ECO:0007669"/>
    <property type="project" value="UniProtKB-UniRule"/>
</dbReference>
<feature type="domain" description="Mur ligase central" evidence="15">
    <location>
        <begin position="112"/>
        <end position="317"/>
    </location>
</feature>
<keyword evidence="8 11" id="KW-0573">Peptidoglycan synthesis</keyword>